<evidence type="ECO:0000313" key="5">
    <source>
        <dbReference type="EMBL" id="THU94013.1"/>
    </source>
</evidence>
<proteinExistence type="predicted"/>
<keyword evidence="2" id="KW-0040">ANK repeat</keyword>
<dbReference type="AlphaFoldDB" id="A0A4S8LXS0"/>
<dbReference type="SMART" id="SM00248">
    <property type="entry name" value="ANK"/>
    <property type="match status" value="3"/>
</dbReference>
<reference evidence="5 6" key="1">
    <citation type="journal article" date="2019" name="Nat. Ecol. Evol.">
        <title>Megaphylogeny resolves global patterns of mushroom evolution.</title>
        <authorList>
            <person name="Varga T."/>
            <person name="Krizsan K."/>
            <person name="Foldi C."/>
            <person name="Dima B."/>
            <person name="Sanchez-Garcia M."/>
            <person name="Sanchez-Ramirez S."/>
            <person name="Szollosi G.J."/>
            <person name="Szarkandi J.G."/>
            <person name="Papp V."/>
            <person name="Albert L."/>
            <person name="Andreopoulos W."/>
            <person name="Angelini C."/>
            <person name="Antonin V."/>
            <person name="Barry K.W."/>
            <person name="Bougher N.L."/>
            <person name="Buchanan P."/>
            <person name="Buyck B."/>
            <person name="Bense V."/>
            <person name="Catcheside P."/>
            <person name="Chovatia M."/>
            <person name="Cooper J."/>
            <person name="Damon W."/>
            <person name="Desjardin D."/>
            <person name="Finy P."/>
            <person name="Geml J."/>
            <person name="Haridas S."/>
            <person name="Hughes K."/>
            <person name="Justo A."/>
            <person name="Karasinski D."/>
            <person name="Kautmanova I."/>
            <person name="Kiss B."/>
            <person name="Kocsube S."/>
            <person name="Kotiranta H."/>
            <person name="LaButti K.M."/>
            <person name="Lechner B.E."/>
            <person name="Liimatainen K."/>
            <person name="Lipzen A."/>
            <person name="Lukacs Z."/>
            <person name="Mihaltcheva S."/>
            <person name="Morgado L.N."/>
            <person name="Niskanen T."/>
            <person name="Noordeloos M.E."/>
            <person name="Ohm R.A."/>
            <person name="Ortiz-Santana B."/>
            <person name="Ovrebo C."/>
            <person name="Racz N."/>
            <person name="Riley R."/>
            <person name="Savchenko A."/>
            <person name="Shiryaev A."/>
            <person name="Soop K."/>
            <person name="Spirin V."/>
            <person name="Szebenyi C."/>
            <person name="Tomsovsky M."/>
            <person name="Tulloss R.E."/>
            <person name="Uehling J."/>
            <person name="Grigoriev I.V."/>
            <person name="Vagvolgyi C."/>
            <person name="Papp T."/>
            <person name="Martin F.M."/>
            <person name="Miettinen O."/>
            <person name="Hibbett D.S."/>
            <person name="Nagy L.G."/>
        </authorList>
    </citation>
    <scope>NUCLEOTIDE SEQUENCE [LARGE SCALE GENOMIC DNA]</scope>
    <source>
        <strain evidence="5 6">CBS 962.96</strain>
    </source>
</reference>
<protein>
    <submittedName>
        <fullName evidence="5">Ankyrin</fullName>
    </submittedName>
</protein>
<dbReference type="Gene3D" id="1.25.40.20">
    <property type="entry name" value="Ankyrin repeat-containing domain"/>
    <property type="match status" value="1"/>
</dbReference>
<dbReference type="InterPro" id="IPR054471">
    <property type="entry name" value="GPIID_WHD"/>
</dbReference>
<organism evidence="5 6">
    <name type="scientific">Dendrothele bispora (strain CBS 962.96)</name>
    <dbReference type="NCBI Taxonomy" id="1314807"/>
    <lineage>
        <taxon>Eukaryota</taxon>
        <taxon>Fungi</taxon>
        <taxon>Dikarya</taxon>
        <taxon>Basidiomycota</taxon>
        <taxon>Agaricomycotina</taxon>
        <taxon>Agaricomycetes</taxon>
        <taxon>Agaricomycetidae</taxon>
        <taxon>Agaricales</taxon>
        <taxon>Agaricales incertae sedis</taxon>
        <taxon>Dendrothele</taxon>
    </lineage>
</organism>
<dbReference type="SUPFAM" id="SSF52540">
    <property type="entry name" value="P-loop containing nucleoside triphosphate hydrolases"/>
    <property type="match status" value="1"/>
</dbReference>
<dbReference type="EMBL" id="ML179234">
    <property type="protein sequence ID" value="THU94013.1"/>
    <property type="molecule type" value="Genomic_DNA"/>
</dbReference>
<dbReference type="SUPFAM" id="SSF48403">
    <property type="entry name" value="Ankyrin repeat"/>
    <property type="match status" value="1"/>
</dbReference>
<dbReference type="InterPro" id="IPR036770">
    <property type="entry name" value="Ankyrin_rpt-contain_sf"/>
</dbReference>
<accession>A0A4S8LXS0</accession>
<feature type="repeat" description="ANK" evidence="2">
    <location>
        <begin position="551"/>
        <end position="583"/>
    </location>
</feature>
<dbReference type="InterPro" id="IPR056884">
    <property type="entry name" value="NPHP3-like_N"/>
</dbReference>
<evidence type="ECO:0000259" key="3">
    <source>
        <dbReference type="Pfam" id="PF22939"/>
    </source>
</evidence>
<dbReference type="PROSITE" id="PS50088">
    <property type="entry name" value="ANK_REPEAT"/>
    <property type="match status" value="2"/>
</dbReference>
<evidence type="ECO:0000313" key="6">
    <source>
        <dbReference type="Proteomes" id="UP000297245"/>
    </source>
</evidence>
<feature type="non-terminal residue" evidence="5">
    <location>
        <position position="614"/>
    </location>
</feature>
<dbReference type="PANTHER" id="PTHR10039:SF16">
    <property type="entry name" value="GPI INOSITOL-DEACYLASE"/>
    <property type="match status" value="1"/>
</dbReference>
<feature type="domain" description="Nephrocystin 3-like N-terminal" evidence="4">
    <location>
        <begin position="66"/>
        <end position="228"/>
    </location>
</feature>
<dbReference type="InterPro" id="IPR027417">
    <property type="entry name" value="P-loop_NTPase"/>
</dbReference>
<dbReference type="OrthoDB" id="7464126at2759"/>
<keyword evidence="6" id="KW-1185">Reference proteome</keyword>
<dbReference type="InterPro" id="IPR002110">
    <property type="entry name" value="Ankyrin_rpt"/>
</dbReference>
<evidence type="ECO:0000256" key="2">
    <source>
        <dbReference type="PROSITE-ProRule" id="PRU00023"/>
    </source>
</evidence>
<gene>
    <name evidence="5" type="ORF">K435DRAFT_840022</name>
</gene>
<evidence type="ECO:0000256" key="1">
    <source>
        <dbReference type="ARBA" id="ARBA00022737"/>
    </source>
</evidence>
<dbReference type="Proteomes" id="UP000297245">
    <property type="component" value="Unassembled WGS sequence"/>
</dbReference>
<dbReference type="Pfam" id="PF12796">
    <property type="entry name" value="Ank_2"/>
    <property type="match status" value="1"/>
</dbReference>
<sequence length="614" mass="68636">MSGPLAPTQASALYQTQTSKFIEAIEVPLGKLNQGLDTKIQDIRKWIGAPDPSTNFTAACNKMTEGTGFWLVNDKKFQEWKSQGGLFWLQGKAGSGKTFLCTTAINTLKGSGKPVFYFYFDSLDSSESKTKYEGLVASLLTQIGTHSKYDHTDVESLYKDNEQGHTKAPAHNMKITIQETLKKCPETQATYIFLDAMDECKNDNQPKVKNLVQDLLMLQNIHIFVTSRHSGFVSTGWNMSLDSLGGNEDILVHINKALTSNESFKGLEEEIQAELLEKADRQIRWVDCQLTSLQELGTKDAIRKALQSLPTTLEDIYDHALKSIHKYHVDEAKHLLQWILFSHQPLTIKNVIEVLAIDLKRQTVNKERNEQLGDNLHKIISSTIVVITQDEDNEKKVQLAHPSVKEFLIERESGHSDKIHVEETLAHIFIAQSCIIYLLHIVQVESVEMAHAKFPLTWYAVHYWAMHVEKVENLDEEITKLVMSLLKFQNHILNEILCWDKPDHDEKESCVASVSSDSALYYASLRGIGVGVIVRLLLAEAEADVNAQGGEYGNSLQAASYRGNERIVKLLVDAGADVNAQGGEYGNALQAAAYRKNEGIVKLLVNAGADVNAQ</sequence>
<feature type="repeat" description="ANK" evidence="2">
    <location>
        <begin position="584"/>
        <end position="614"/>
    </location>
</feature>
<dbReference type="PANTHER" id="PTHR10039">
    <property type="entry name" value="AMELOGENIN"/>
    <property type="match status" value="1"/>
</dbReference>
<dbReference type="Pfam" id="PF22939">
    <property type="entry name" value="WHD_GPIID"/>
    <property type="match status" value="1"/>
</dbReference>
<dbReference type="PROSITE" id="PS50297">
    <property type="entry name" value="ANK_REP_REGION"/>
    <property type="match status" value="2"/>
</dbReference>
<feature type="domain" description="GPI inositol-deacylase winged helix" evidence="3">
    <location>
        <begin position="331"/>
        <end position="411"/>
    </location>
</feature>
<dbReference type="Pfam" id="PF24883">
    <property type="entry name" value="NPHP3_N"/>
    <property type="match status" value="1"/>
</dbReference>
<dbReference type="Gene3D" id="3.40.50.300">
    <property type="entry name" value="P-loop containing nucleotide triphosphate hydrolases"/>
    <property type="match status" value="1"/>
</dbReference>
<name>A0A4S8LXS0_DENBC</name>
<keyword evidence="1" id="KW-0677">Repeat</keyword>
<evidence type="ECO:0000259" key="4">
    <source>
        <dbReference type="Pfam" id="PF24883"/>
    </source>
</evidence>